<gene>
    <name evidence="3" type="ORF">Agabi119p4_2029</name>
</gene>
<feature type="transmembrane region" description="Helical" evidence="1">
    <location>
        <begin position="180"/>
        <end position="200"/>
    </location>
</feature>
<evidence type="ECO:0000313" key="4">
    <source>
        <dbReference type="Proteomes" id="UP000629468"/>
    </source>
</evidence>
<protein>
    <recommendedName>
        <fullName evidence="2">DUF6533 domain-containing protein</fullName>
    </recommendedName>
</protein>
<feature type="transmembrane region" description="Helical" evidence="1">
    <location>
        <begin position="140"/>
        <end position="160"/>
    </location>
</feature>
<dbReference type="Proteomes" id="UP000629468">
    <property type="component" value="Unassembled WGS sequence"/>
</dbReference>
<feature type="transmembrane region" description="Helical" evidence="1">
    <location>
        <begin position="108"/>
        <end position="128"/>
    </location>
</feature>
<dbReference type="InterPro" id="IPR045340">
    <property type="entry name" value="DUF6533"/>
</dbReference>
<feature type="domain" description="DUF6533" evidence="2">
    <location>
        <begin position="33"/>
        <end position="81"/>
    </location>
</feature>
<name>A0A8H7F8G8_AGABI</name>
<keyword evidence="1" id="KW-0812">Transmembrane</keyword>
<comment type="caution">
    <text evidence="3">The sequence shown here is derived from an EMBL/GenBank/DDBJ whole genome shotgun (WGS) entry which is preliminary data.</text>
</comment>
<feature type="transmembrane region" description="Helical" evidence="1">
    <location>
        <begin position="220"/>
        <end position="241"/>
    </location>
</feature>
<evidence type="ECO:0000313" key="3">
    <source>
        <dbReference type="EMBL" id="KAF7782653.1"/>
    </source>
</evidence>
<evidence type="ECO:0000259" key="2">
    <source>
        <dbReference type="Pfam" id="PF20151"/>
    </source>
</evidence>
<dbReference type="EMBL" id="JABXXO010000003">
    <property type="protein sequence ID" value="KAF7782653.1"/>
    <property type="molecule type" value="Genomic_DNA"/>
</dbReference>
<evidence type="ECO:0000256" key="1">
    <source>
        <dbReference type="SAM" id="Phobius"/>
    </source>
</evidence>
<reference evidence="3 4" key="1">
    <citation type="journal article" name="Sci. Rep.">
        <title>Telomere-to-telomere assembled and centromere annotated genomes of the two main subspecies of the button mushroom Agaricus bisporus reveal especially polymorphic chromosome ends.</title>
        <authorList>
            <person name="Sonnenberg A.S.M."/>
            <person name="Sedaghat-Telgerd N."/>
            <person name="Lavrijssen B."/>
            <person name="Ohm R.A."/>
            <person name="Hendrickx P.M."/>
            <person name="Scholtmeijer K."/>
            <person name="Baars J.J.P."/>
            <person name="van Peer A."/>
        </authorList>
    </citation>
    <scope>NUCLEOTIDE SEQUENCE [LARGE SCALE GENOMIC DNA]</scope>
    <source>
        <strain evidence="3 4">H119_p4</strain>
    </source>
</reference>
<dbReference type="Pfam" id="PF20151">
    <property type="entry name" value="DUF6533"/>
    <property type="match status" value="1"/>
</dbReference>
<keyword evidence="1" id="KW-0472">Membrane</keyword>
<dbReference type="AlphaFoldDB" id="A0A8H7F8G8"/>
<organism evidence="3 4">
    <name type="scientific">Agaricus bisporus var. burnettii</name>
    <dbReference type="NCBI Taxonomy" id="192524"/>
    <lineage>
        <taxon>Eukaryota</taxon>
        <taxon>Fungi</taxon>
        <taxon>Dikarya</taxon>
        <taxon>Basidiomycota</taxon>
        <taxon>Agaricomycotina</taxon>
        <taxon>Agaricomycetes</taxon>
        <taxon>Agaricomycetidae</taxon>
        <taxon>Agaricales</taxon>
        <taxon>Agaricineae</taxon>
        <taxon>Agaricaceae</taxon>
        <taxon>Agaricus</taxon>
    </lineage>
</organism>
<accession>A0A8H7F8G8</accession>
<keyword evidence="1" id="KW-1133">Transmembrane helix</keyword>
<proteinExistence type="predicted"/>
<feature type="transmembrane region" description="Helical" evidence="1">
    <location>
        <begin position="253"/>
        <end position="271"/>
    </location>
</feature>
<sequence length="306" mass="34988">MTWPTLYPDLWPLLRDTTGRLEVGNMHVVLQASCIGLTFNVWEFLVTLGDEVDLVWLCRPSSWTLRLVRGLFFFSRYAGLMVQSINIVVAENMSSYRSVPNVFCTRWISYQIIVIFLFLSVVNLILNLRIYAIYRRSRRMCALLTVIFFSRLVLATPFAIVYTPRLAFDGMCGFRIPLPIMLAFLFVEMATQSFTLVLTFMRRMVSPNRASSRMSLISMLYRDAVLTYLAVFSALAATLVYGRVASFQGQAHFVFPLFVSILSTSACRMVIDMQELALNSRSRSESTEPFVFTSILEVLDPTEELV</sequence>